<evidence type="ECO:0000313" key="2">
    <source>
        <dbReference type="Proteomes" id="UP000095282"/>
    </source>
</evidence>
<dbReference type="STRING" id="1561998.A0A1I7UZF5"/>
<keyword evidence="2" id="KW-1185">Reference proteome</keyword>
<organism evidence="2 3">
    <name type="scientific">Caenorhabditis tropicalis</name>
    <dbReference type="NCBI Taxonomy" id="1561998"/>
    <lineage>
        <taxon>Eukaryota</taxon>
        <taxon>Metazoa</taxon>
        <taxon>Ecdysozoa</taxon>
        <taxon>Nematoda</taxon>
        <taxon>Chromadorea</taxon>
        <taxon>Rhabditida</taxon>
        <taxon>Rhabditina</taxon>
        <taxon>Rhabditomorpha</taxon>
        <taxon>Rhabditoidea</taxon>
        <taxon>Rhabditidae</taxon>
        <taxon>Peloderinae</taxon>
        <taxon>Caenorhabditis</taxon>
    </lineage>
</organism>
<reference evidence="3" key="1">
    <citation type="submission" date="2016-11" db="UniProtKB">
        <authorList>
            <consortium name="WormBaseParasite"/>
        </authorList>
    </citation>
    <scope>IDENTIFICATION</scope>
</reference>
<evidence type="ECO:0000313" key="3">
    <source>
        <dbReference type="WBParaSite" id="Csp11.Scaffold630.g20877.t1"/>
    </source>
</evidence>
<accession>A0A1I7UZF5</accession>
<dbReference type="WBParaSite" id="Csp11.Scaffold630.g20877.t1">
    <property type="protein sequence ID" value="Csp11.Scaffold630.g20877.t1"/>
    <property type="gene ID" value="Csp11.Scaffold630.g20877"/>
</dbReference>
<dbReference type="AlphaFoldDB" id="A0A1I7UZF5"/>
<feature type="compositionally biased region" description="Basic and acidic residues" evidence="1">
    <location>
        <begin position="27"/>
        <end position="41"/>
    </location>
</feature>
<feature type="compositionally biased region" description="Basic and acidic residues" evidence="1">
    <location>
        <begin position="8"/>
        <end position="17"/>
    </location>
</feature>
<evidence type="ECO:0000256" key="1">
    <source>
        <dbReference type="SAM" id="MobiDB-lite"/>
    </source>
</evidence>
<protein>
    <submittedName>
        <fullName evidence="3">Ricin B-type lectin domain-containing protein</fullName>
    </submittedName>
</protein>
<name>A0A1I7UZF5_9PELO</name>
<feature type="region of interest" description="Disordered" evidence="1">
    <location>
        <begin position="1"/>
        <end position="41"/>
    </location>
</feature>
<dbReference type="eggNOG" id="KOG3738">
    <property type="taxonomic scope" value="Eukaryota"/>
</dbReference>
<dbReference type="Proteomes" id="UP000095282">
    <property type="component" value="Unplaced"/>
</dbReference>
<proteinExistence type="predicted"/>
<sequence length="96" mass="11190">MDPDELVETMKKKIKEEVMDEEENERSDEQEGPSDREEPVKQRLDTMVMEKNGWLTQAGMCLTLNQPSSGEYQMFGSHCDVKNGAQRWVFEKLESF</sequence>